<feature type="domain" description="Reverse transcriptase" evidence="1">
    <location>
        <begin position="102"/>
        <end position="396"/>
    </location>
</feature>
<organism evidence="2 3">
    <name type="scientific">Cuscuta campestris</name>
    <dbReference type="NCBI Taxonomy" id="132261"/>
    <lineage>
        <taxon>Eukaryota</taxon>
        <taxon>Viridiplantae</taxon>
        <taxon>Streptophyta</taxon>
        <taxon>Embryophyta</taxon>
        <taxon>Tracheophyta</taxon>
        <taxon>Spermatophyta</taxon>
        <taxon>Magnoliopsida</taxon>
        <taxon>eudicotyledons</taxon>
        <taxon>Gunneridae</taxon>
        <taxon>Pentapetalae</taxon>
        <taxon>asterids</taxon>
        <taxon>lamiids</taxon>
        <taxon>Solanales</taxon>
        <taxon>Convolvulaceae</taxon>
        <taxon>Cuscuteae</taxon>
        <taxon>Cuscuta</taxon>
        <taxon>Cuscuta subgen. Grammica</taxon>
        <taxon>Cuscuta sect. Cleistogrammica</taxon>
    </lineage>
</organism>
<dbReference type="Pfam" id="PF00078">
    <property type="entry name" value="RVT_1"/>
    <property type="match status" value="1"/>
</dbReference>
<keyword evidence="3" id="KW-1185">Reference proteome</keyword>
<dbReference type="PROSITE" id="PS50878">
    <property type="entry name" value="RT_POL"/>
    <property type="match status" value="1"/>
</dbReference>
<dbReference type="OrthoDB" id="536206at2759"/>
<dbReference type="CDD" id="cd01650">
    <property type="entry name" value="RT_nLTR_like"/>
    <property type="match status" value="1"/>
</dbReference>
<evidence type="ECO:0000313" key="3">
    <source>
        <dbReference type="Proteomes" id="UP000595140"/>
    </source>
</evidence>
<accession>A0A484LS81</accession>
<gene>
    <name evidence="2" type="ORF">CCAM_LOCUS20863</name>
</gene>
<dbReference type="InterPro" id="IPR052343">
    <property type="entry name" value="Retrotransposon-Effector_Assoc"/>
</dbReference>
<dbReference type="AlphaFoldDB" id="A0A484LS81"/>
<dbReference type="PANTHER" id="PTHR46890">
    <property type="entry name" value="NON-LTR RETROLELEMENT REVERSE TRANSCRIPTASE-LIKE PROTEIN-RELATED"/>
    <property type="match status" value="1"/>
</dbReference>
<name>A0A484LS81_9ASTE</name>
<dbReference type="Proteomes" id="UP000595140">
    <property type="component" value="Unassembled WGS sequence"/>
</dbReference>
<dbReference type="InterPro" id="IPR026960">
    <property type="entry name" value="RVT-Znf"/>
</dbReference>
<reference evidence="2 3" key="1">
    <citation type="submission" date="2018-04" db="EMBL/GenBank/DDBJ databases">
        <authorList>
            <person name="Vogel A."/>
        </authorList>
    </citation>
    <scope>NUCLEOTIDE SEQUENCE [LARGE SCALE GENOMIC DNA]</scope>
</reference>
<dbReference type="InterPro" id="IPR043502">
    <property type="entry name" value="DNA/RNA_pol_sf"/>
</dbReference>
<dbReference type="InterPro" id="IPR000477">
    <property type="entry name" value="RT_dom"/>
</dbReference>
<sequence>MDEKLKEHKDMTIIKQMAIDYYSKLYNNSKDVDMEPVLHYLDKPISHQDNINISKVPNEEEIKEAVWSLNPNSAPGPDGFNGSFFRACWHIIKDDVVSAAQEFFVGVPVPKSYGSTFITLIPKNDSPKRFGDYRPISLSTFMSKINTRILADRLQMILPKIISKEQTGFQKGMGVDEQILLVEEMVHKIDAKIRGGNVIIKLDMAKAFDNMEWHYILGVLDKLGFSDHNQKLLLANLRSTFISVMVNGSPQGFFTMKRGVKQGDPLSPLLFIIAGEGLSRMLKQNMASSKIVNYNTGRDYLISHLAYADDIISFCNGDTRNLLKVNTLLKSYMNASDSPARKRICRIHMISGESMGDMLPEDDEVVKIKLKHAYESCRPHNNMAISDKFCWNNLQIPRVKLFLWKLNDDILPFPDVLSRMSYSLPSQCPFCKKNEATVDHCILQCGKIRYIWDEIADIIEGPRIRPATTIKQHILKWHLRSETHTLRGNMKLVMPGVIAWCIWKQYSAISFGNEDLNTNNIIYNIKSNMNLWNWKYRNKGWMIRDESLVNSGIQIFALGGKSIATTLT</sequence>
<protein>
    <recommendedName>
        <fullName evidence="1">Reverse transcriptase domain-containing protein</fullName>
    </recommendedName>
</protein>
<dbReference type="SUPFAM" id="SSF56672">
    <property type="entry name" value="DNA/RNA polymerases"/>
    <property type="match status" value="1"/>
</dbReference>
<dbReference type="PANTHER" id="PTHR46890:SF48">
    <property type="entry name" value="RNA-DIRECTED DNA POLYMERASE"/>
    <property type="match status" value="1"/>
</dbReference>
<proteinExistence type="predicted"/>
<dbReference type="EMBL" id="OOIL02001901">
    <property type="protein sequence ID" value="VFQ79087.1"/>
    <property type="molecule type" value="Genomic_DNA"/>
</dbReference>
<evidence type="ECO:0000313" key="2">
    <source>
        <dbReference type="EMBL" id="VFQ79087.1"/>
    </source>
</evidence>
<evidence type="ECO:0000259" key="1">
    <source>
        <dbReference type="PROSITE" id="PS50878"/>
    </source>
</evidence>
<dbReference type="Pfam" id="PF13966">
    <property type="entry name" value="zf-RVT"/>
    <property type="match status" value="1"/>
</dbReference>